<evidence type="ECO:0000313" key="3">
    <source>
        <dbReference type="Proteomes" id="UP001156691"/>
    </source>
</evidence>
<gene>
    <name evidence="2" type="ORF">GCM10010862_09400</name>
</gene>
<comment type="caution">
    <text evidence="2">The sequence shown here is derived from an EMBL/GenBank/DDBJ whole genome shotgun (WGS) entry which is preliminary data.</text>
</comment>
<dbReference type="CDD" id="cd02440">
    <property type="entry name" value="AdoMet_MTases"/>
    <property type="match status" value="1"/>
</dbReference>
<dbReference type="InterPro" id="IPR029063">
    <property type="entry name" value="SAM-dependent_MTases_sf"/>
</dbReference>
<organism evidence="2 3">
    <name type="scientific">Devosia nitrariae</name>
    <dbReference type="NCBI Taxonomy" id="2071872"/>
    <lineage>
        <taxon>Bacteria</taxon>
        <taxon>Pseudomonadati</taxon>
        <taxon>Pseudomonadota</taxon>
        <taxon>Alphaproteobacteria</taxon>
        <taxon>Hyphomicrobiales</taxon>
        <taxon>Devosiaceae</taxon>
        <taxon>Devosia</taxon>
    </lineage>
</organism>
<name>A0ABQ5W1J8_9HYPH</name>
<sequence length="201" mass="22061">MIGTDICEAMVVEAGAKGLAAEFQIGDAEALSFPDASFDRVVCNFGLYHLPDPDRAIMEAARVLKPGGRYAFTTWCGPEVSPLFRIIPAAVRTHGTPDVGLPEAPPPFRLANRMESVRVMRDAGFEDVAFVDITSVLECPIDEVIGFLEQGTVRMTMVLRAQALEPRRRIEQEIRDRLSEYAEDGVVRLPMPAIVASGRSK</sequence>
<evidence type="ECO:0000259" key="1">
    <source>
        <dbReference type="Pfam" id="PF08241"/>
    </source>
</evidence>
<keyword evidence="3" id="KW-1185">Reference proteome</keyword>
<proteinExistence type="predicted"/>
<feature type="domain" description="Methyltransferase type 11" evidence="1">
    <location>
        <begin position="2"/>
        <end position="72"/>
    </location>
</feature>
<dbReference type="PANTHER" id="PTHR43591">
    <property type="entry name" value="METHYLTRANSFERASE"/>
    <property type="match status" value="1"/>
</dbReference>
<dbReference type="Gene3D" id="3.40.50.150">
    <property type="entry name" value="Vaccinia Virus protein VP39"/>
    <property type="match status" value="1"/>
</dbReference>
<dbReference type="SUPFAM" id="SSF53335">
    <property type="entry name" value="S-adenosyl-L-methionine-dependent methyltransferases"/>
    <property type="match status" value="1"/>
</dbReference>
<dbReference type="Pfam" id="PF08241">
    <property type="entry name" value="Methyltransf_11"/>
    <property type="match status" value="1"/>
</dbReference>
<evidence type="ECO:0000313" key="2">
    <source>
        <dbReference type="EMBL" id="GLQ53681.1"/>
    </source>
</evidence>
<dbReference type="PANTHER" id="PTHR43591:SF24">
    <property type="entry name" value="2-METHOXY-6-POLYPRENYL-1,4-BENZOQUINOL METHYLASE, MITOCHONDRIAL"/>
    <property type="match status" value="1"/>
</dbReference>
<protein>
    <recommendedName>
        <fullName evidence="1">Methyltransferase type 11 domain-containing protein</fullName>
    </recommendedName>
</protein>
<dbReference type="EMBL" id="BSNS01000005">
    <property type="protein sequence ID" value="GLQ53681.1"/>
    <property type="molecule type" value="Genomic_DNA"/>
</dbReference>
<accession>A0ABQ5W1J8</accession>
<dbReference type="Proteomes" id="UP001156691">
    <property type="component" value="Unassembled WGS sequence"/>
</dbReference>
<reference evidence="3" key="1">
    <citation type="journal article" date="2019" name="Int. J. Syst. Evol. Microbiol.">
        <title>The Global Catalogue of Microorganisms (GCM) 10K type strain sequencing project: providing services to taxonomists for standard genome sequencing and annotation.</title>
        <authorList>
            <consortium name="The Broad Institute Genomics Platform"/>
            <consortium name="The Broad Institute Genome Sequencing Center for Infectious Disease"/>
            <person name="Wu L."/>
            <person name="Ma J."/>
        </authorList>
    </citation>
    <scope>NUCLEOTIDE SEQUENCE [LARGE SCALE GENOMIC DNA]</scope>
    <source>
        <strain evidence="3">NBRC 112416</strain>
    </source>
</reference>
<dbReference type="InterPro" id="IPR013216">
    <property type="entry name" value="Methyltransf_11"/>
</dbReference>